<feature type="transmembrane region" description="Helical" evidence="1">
    <location>
        <begin position="105"/>
        <end position="128"/>
    </location>
</feature>
<reference evidence="2 3" key="1">
    <citation type="journal article" date="2015" name="Nature">
        <title>rRNA introns, odd ribosomes, and small enigmatic genomes across a large radiation of phyla.</title>
        <authorList>
            <person name="Brown C.T."/>
            <person name="Hug L.A."/>
            <person name="Thomas B.C."/>
            <person name="Sharon I."/>
            <person name="Castelle C.J."/>
            <person name="Singh A."/>
            <person name="Wilkins M.J."/>
            <person name="Williams K.H."/>
            <person name="Banfield J.F."/>
        </authorList>
    </citation>
    <scope>NUCLEOTIDE SEQUENCE [LARGE SCALE GENOMIC DNA]</scope>
</reference>
<sequence>MKKNSRSCRINDENGKSLRLVNLTIFIIFTNNHNNMFRHKQTATDETVKSSSSQEEVGGVAEVGGNKVPTTEAVKADPSLKELIEKNLKWSQIIYEQNRKINNKLLWAGIFSWFKIILIVAPLIWAYIYLQPMLKGVLKQYGSLLGLEQQANTKPASVDSLLNMLNLDPAKQEQLKALLK</sequence>
<comment type="caution">
    <text evidence="2">The sequence shown here is derived from an EMBL/GenBank/DDBJ whole genome shotgun (WGS) entry which is preliminary data.</text>
</comment>
<dbReference type="STRING" id="1619037.UT67_C0008G0011"/>
<name>A0A0G0TA34_9BACT</name>
<evidence type="ECO:0000313" key="2">
    <source>
        <dbReference type="EMBL" id="KKR34717.1"/>
    </source>
</evidence>
<dbReference type="EMBL" id="LBXR01000008">
    <property type="protein sequence ID" value="KKR34717.1"/>
    <property type="molecule type" value="Genomic_DNA"/>
</dbReference>
<protein>
    <submittedName>
        <fullName evidence="2">Uncharacterized protein</fullName>
    </submittedName>
</protein>
<accession>A0A0G0TA34</accession>
<evidence type="ECO:0000313" key="3">
    <source>
        <dbReference type="Proteomes" id="UP000034855"/>
    </source>
</evidence>
<evidence type="ECO:0000256" key="1">
    <source>
        <dbReference type="SAM" id="Phobius"/>
    </source>
</evidence>
<keyword evidence="1" id="KW-0472">Membrane</keyword>
<proteinExistence type="predicted"/>
<dbReference type="AlphaFoldDB" id="A0A0G0TA34"/>
<keyword evidence="1" id="KW-1133">Transmembrane helix</keyword>
<dbReference type="Proteomes" id="UP000034855">
    <property type="component" value="Unassembled WGS sequence"/>
</dbReference>
<keyword evidence="1" id="KW-0812">Transmembrane</keyword>
<gene>
    <name evidence="2" type="ORF">UT67_C0008G0011</name>
</gene>
<organism evidence="2 3">
    <name type="scientific">Candidatus Magasanikbacteria bacterium GW2011_GWA2_40_10</name>
    <dbReference type="NCBI Taxonomy" id="1619037"/>
    <lineage>
        <taxon>Bacteria</taxon>
        <taxon>Candidatus Magasanikiibacteriota</taxon>
    </lineage>
</organism>